<evidence type="ECO:0000313" key="1">
    <source>
        <dbReference type="EMBL" id="KAL0440090.1"/>
    </source>
</evidence>
<proteinExistence type="predicted"/>
<dbReference type="EMBL" id="JACGWN010000008">
    <property type="protein sequence ID" value="KAL0440090.1"/>
    <property type="molecule type" value="Genomic_DNA"/>
</dbReference>
<reference evidence="1" key="1">
    <citation type="submission" date="2020-06" db="EMBL/GenBank/DDBJ databases">
        <authorList>
            <person name="Li T."/>
            <person name="Hu X."/>
            <person name="Zhang T."/>
            <person name="Song X."/>
            <person name="Zhang H."/>
            <person name="Dai N."/>
            <person name="Sheng W."/>
            <person name="Hou X."/>
            <person name="Wei L."/>
        </authorList>
    </citation>
    <scope>NUCLEOTIDE SEQUENCE</scope>
    <source>
        <strain evidence="1">KEN1</strain>
        <tissue evidence="1">Leaf</tissue>
    </source>
</reference>
<dbReference type="PANTHER" id="PTHR37610:SF40">
    <property type="entry name" value="OS01G0909600 PROTEIN"/>
    <property type="match status" value="1"/>
</dbReference>
<organism evidence="1">
    <name type="scientific">Sesamum latifolium</name>
    <dbReference type="NCBI Taxonomy" id="2727402"/>
    <lineage>
        <taxon>Eukaryota</taxon>
        <taxon>Viridiplantae</taxon>
        <taxon>Streptophyta</taxon>
        <taxon>Embryophyta</taxon>
        <taxon>Tracheophyta</taxon>
        <taxon>Spermatophyta</taxon>
        <taxon>Magnoliopsida</taxon>
        <taxon>eudicotyledons</taxon>
        <taxon>Gunneridae</taxon>
        <taxon>Pentapetalae</taxon>
        <taxon>asterids</taxon>
        <taxon>lamiids</taxon>
        <taxon>Lamiales</taxon>
        <taxon>Pedaliaceae</taxon>
        <taxon>Sesamum</taxon>
    </lineage>
</organism>
<gene>
    <name evidence="1" type="ORF">Slati_2492000</name>
</gene>
<protein>
    <submittedName>
        <fullName evidence="1">Uncharacterized protein</fullName>
    </submittedName>
</protein>
<reference evidence="1" key="2">
    <citation type="journal article" date="2024" name="Plant">
        <title>Genomic evolution and insights into agronomic trait innovations of Sesamum species.</title>
        <authorList>
            <person name="Miao H."/>
            <person name="Wang L."/>
            <person name="Qu L."/>
            <person name="Liu H."/>
            <person name="Sun Y."/>
            <person name="Le M."/>
            <person name="Wang Q."/>
            <person name="Wei S."/>
            <person name="Zheng Y."/>
            <person name="Lin W."/>
            <person name="Duan Y."/>
            <person name="Cao H."/>
            <person name="Xiong S."/>
            <person name="Wang X."/>
            <person name="Wei L."/>
            <person name="Li C."/>
            <person name="Ma Q."/>
            <person name="Ju M."/>
            <person name="Zhao R."/>
            <person name="Li G."/>
            <person name="Mu C."/>
            <person name="Tian Q."/>
            <person name="Mei H."/>
            <person name="Zhang T."/>
            <person name="Gao T."/>
            <person name="Zhang H."/>
        </authorList>
    </citation>
    <scope>NUCLEOTIDE SEQUENCE</scope>
    <source>
        <strain evidence="1">KEN1</strain>
    </source>
</reference>
<name>A0AAW2WFJ7_9LAMI</name>
<accession>A0AAW2WFJ7</accession>
<comment type="caution">
    <text evidence="1">The sequence shown here is derived from an EMBL/GenBank/DDBJ whole genome shotgun (WGS) entry which is preliminary data.</text>
</comment>
<dbReference type="PANTHER" id="PTHR37610">
    <property type="entry name" value="CCHC-TYPE DOMAIN-CONTAINING PROTEIN"/>
    <property type="match status" value="1"/>
</dbReference>
<dbReference type="AlphaFoldDB" id="A0AAW2WFJ7"/>
<sequence>MAWRRTVYVSLGKKMKLGFIDGSISCPAFGSTDFEQRRRVDLMVTSWIWNTTSKDIVEAFVYCISSWELWLAIQTSYGRSNGPMVYQLQRDISTVSQDDLTLTVYLTKVTKLWNELSYLAPTPQCTCGGCTCSVNKAITNLIASTQLMQFLMVLHESYSSERSQILMQDPLPDIEKAFSMLAFKSNRREDEKLPQKKKTFVDKKSTFCTHCRKTGTGSTQNVANMMSELLKVLQSNTRPTDPISNFANFVHLDEEFAGPGY</sequence>